<dbReference type="InterPro" id="IPR027806">
    <property type="entry name" value="HARBI1_dom"/>
</dbReference>
<evidence type="ECO:0000256" key="1">
    <source>
        <dbReference type="ARBA" id="ARBA00001968"/>
    </source>
</evidence>
<comment type="cofactor">
    <cofactor evidence="1">
        <name>a divalent metal cation</name>
        <dbReference type="ChEBI" id="CHEBI:60240"/>
    </cofactor>
</comment>
<evidence type="ECO:0000256" key="2">
    <source>
        <dbReference type="ARBA" id="ARBA00022723"/>
    </source>
</evidence>
<dbReference type="Proteomes" id="UP000664167">
    <property type="component" value="Unassembled WGS sequence"/>
</dbReference>
<keyword evidence="2" id="KW-0479">Metal-binding</keyword>
<dbReference type="Pfam" id="PF13613">
    <property type="entry name" value="HTH_Tnp_4"/>
    <property type="match status" value="1"/>
</dbReference>
<protein>
    <submittedName>
        <fullName evidence="5">Transposase</fullName>
    </submittedName>
</protein>
<evidence type="ECO:0000259" key="3">
    <source>
        <dbReference type="Pfam" id="PF13359"/>
    </source>
</evidence>
<reference evidence="5" key="1">
    <citation type="submission" date="2021-03" db="EMBL/GenBank/DDBJ databases">
        <title>Streptomyces poriferae sp. nov., a novel marine sponge-derived Actinobacteria species with anti-MRSA activity.</title>
        <authorList>
            <person name="Sandoval-Powers M."/>
            <person name="Kralova S."/>
            <person name="Nguyen G.-S."/>
            <person name="Fawwal D."/>
            <person name="Degnes K."/>
            <person name="Klinkenberg G."/>
            <person name="Sletta H."/>
            <person name="Wentzel A."/>
            <person name="Liles M.R."/>
        </authorList>
    </citation>
    <scope>NUCLEOTIDE SEQUENCE</scope>
    <source>
        <strain evidence="5">DSM 41794</strain>
    </source>
</reference>
<evidence type="ECO:0000313" key="6">
    <source>
        <dbReference type="Proteomes" id="UP000664167"/>
    </source>
</evidence>
<dbReference type="AlphaFoldDB" id="A0A939JKF7"/>
<evidence type="ECO:0000259" key="4">
    <source>
        <dbReference type="Pfam" id="PF13613"/>
    </source>
</evidence>
<feature type="domain" description="Transposase Helix-turn-helix" evidence="4">
    <location>
        <begin position="59"/>
        <end position="109"/>
    </location>
</feature>
<evidence type="ECO:0000313" key="5">
    <source>
        <dbReference type="EMBL" id="MBO0515240.1"/>
    </source>
</evidence>
<name>A0A939JKF7_9ACTN</name>
<gene>
    <name evidence="5" type="ORF">J0695_26105</name>
</gene>
<dbReference type="GO" id="GO:0046872">
    <property type="term" value="F:metal ion binding"/>
    <property type="evidence" value="ECO:0007669"/>
    <property type="project" value="UniProtKB-KW"/>
</dbReference>
<keyword evidence="6" id="KW-1185">Reference proteome</keyword>
<accession>A0A939JKF7</accession>
<proteinExistence type="predicted"/>
<dbReference type="EMBL" id="JAFLRJ010000265">
    <property type="protein sequence ID" value="MBO0515240.1"/>
    <property type="molecule type" value="Genomic_DNA"/>
</dbReference>
<comment type="caution">
    <text evidence="5">The sequence shown here is derived from an EMBL/GenBank/DDBJ whole genome shotgun (WGS) entry which is preliminary data.</text>
</comment>
<sequence length="318" mass="34796">MVGFQARELISSERRITGLSTSVIADLVAELGPAWQARRDAALLDRPRRRGVGAGAKYKLVFVDRLLATLVHLRHGVTHDVLACWFQVDRSTITRAVGEIRPLLADRGCQIDGGLRLRTLADVIAHLGATGRTALMDATEIRVRRPAANRGGRSRFISGKSRINAMKALVLTDEHGQLLFCGETRAGSVADITQARDAGLIDLLADTIDLQILADAGYQGLAAQTSGQVVTPPRKRRGKNLEHLQWLMTHHEAARFAHSSARIPVEHGIAHLKNWRALARHHSRRENLPDTIRAVTGLLSDQQAPRHSKALELTASSA</sequence>
<dbReference type="InterPro" id="IPR027805">
    <property type="entry name" value="Transposase_HTH_dom"/>
</dbReference>
<dbReference type="Pfam" id="PF13359">
    <property type="entry name" value="DDE_Tnp_4"/>
    <property type="match status" value="1"/>
</dbReference>
<organism evidence="5 6">
    <name type="scientific">Streptomyces beijiangensis</name>
    <dbReference type="NCBI Taxonomy" id="163361"/>
    <lineage>
        <taxon>Bacteria</taxon>
        <taxon>Bacillati</taxon>
        <taxon>Actinomycetota</taxon>
        <taxon>Actinomycetes</taxon>
        <taxon>Kitasatosporales</taxon>
        <taxon>Streptomycetaceae</taxon>
        <taxon>Streptomyces</taxon>
    </lineage>
</organism>
<feature type="domain" description="DDE Tnp4" evidence="3">
    <location>
        <begin position="136"/>
        <end position="298"/>
    </location>
</feature>